<proteinExistence type="predicted"/>
<evidence type="ECO:0000313" key="7">
    <source>
        <dbReference type="EMBL" id="RIH83947.1"/>
    </source>
</evidence>
<dbReference type="InterPro" id="IPR050482">
    <property type="entry name" value="Sensor_HK_TwoCompSys"/>
</dbReference>
<evidence type="ECO:0000256" key="3">
    <source>
        <dbReference type="ARBA" id="ARBA00023012"/>
    </source>
</evidence>
<dbReference type="GO" id="GO:0000155">
    <property type="term" value="F:phosphorelay sensor kinase activity"/>
    <property type="evidence" value="ECO:0007669"/>
    <property type="project" value="InterPro"/>
</dbReference>
<evidence type="ECO:0000313" key="8">
    <source>
        <dbReference type="Proteomes" id="UP000265341"/>
    </source>
</evidence>
<dbReference type="Gene3D" id="3.30.565.10">
    <property type="entry name" value="Histidine kinase-like ATPase, C-terminal domain"/>
    <property type="match status" value="1"/>
</dbReference>
<dbReference type="SUPFAM" id="SSF55874">
    <property type="entry name" value="ATPase domain of HSP90 chaperone/DNA topoisomerase II/histidine kinase"/>
    <property type="match status" value="1"/>
</dbReference>
<keyword evidence="2 7" id="KW-0418">Kinase</keyword>
<comment type="caution">
    <text evidence="7">The sequence shown here is derived from an EMBL/GenBank/DDBJ whole genome shotgun (WGS) entry which is preliminary data.</text>
</comment>
<dbReference type="EMBL" id="QWLA01000066">
    <property type="protein sequence ID" value="RIH83947.1"/>
    <property type="molecule type" value="Genomic_DNA"/>
</dbReference>
<protein>
    <submittedName>
        <fullName evidence="7">Sensor histidine kinase DesK</fullName>
        <ecNumber evidence="7">2.7.13.3</ecNumber>
    </submittedName>
</protein>
<dbReference type="InterPro" id="IPR003594">
    <property type="entry name" value="HATPase_dom"/>
</dbReference>
<reference evidence="7 8" key="1">
    <citation type="submission" date="2018-08" db="EMBL/GenBank/DDBJ databases">
        <title>Meiothermus roseus NBRC 110900 genome sequencing project.</title>
        <authorList>
            <person name="Da Costa M.S."/>
            <person name="Albuquerque L."/>
            <person name="Raposo P."/>
            <person name="Froufe H.J.C."/>
            <person name="Barroso C.S."/>
            <person name="Egas C."/>
        </authorList>
    </citation>
    <scope>NUCLEOTIDE SEQUENCE [LARGE SCALE GENOMIC DNA]</scope>
    <source>
        <strain evidence="7 8">NBRC 110900</strain>
    </source>
</reference>
<evidence type="ECO:0000256" key="1">
    <source>
        <dbReference type="ARBA" id="ARBA00022679"/>
    </source>
</evidence>
<keyword evidence="8" id="KW-1185">Reference proteome</keyword>
<dbReference type="Proteomes" id="UP000265341">
    <property type="component" value="Unassembled WGS sequence"/>
</dbReference>
<dbReference type="CDD" id="cd16917">
    <property type="entry name" value="HATPase_UhpB-NarQ-NarX-like"/>
    <property type="match status" value="1"/>
</dbReference>
<gene>
    <name evidence="7" type="primary">desK</name>
    <name evidence="7" type="ORF">Mrose_02836</name>
</gene>
<dbReference type="PANTHER" id="PTHR24421">
    <property type="entry name" value="NITRATE/NITRITE SENSOR PROTEIN NARX-RELATED"/>
    <property type="match status" value="1"/>
</dbReference>
<dbReference type="InterPro" id="IPR011712">
    <property type="entry name" value="Sig_transdc_His_kin_sub3_dim/P"/>
</dbReference>
<sequence length="387" mass="42323">MSAPQPKPSTSRRHRWFEYAYLVYLANLLWQPAFDPQGFGWVNVALTLASAAVCLVFFLRRPRDNRSRLTATAALAAMGLIVAPFNYGANVYIIYASAIAGTVWPSRLALRVIWSLLGTSALYLAILLGLGMPWQMGLIYCFLTTVFVLGVGLGNVSETERDHHRSQLEAALEENQRLAAIAERERIARDLHDLLGHTLSVITLKAELAAKLAERDPARAAREMREVERISRQATAQVREAVQGYKTRGLQGELAGAKLALETAGIRLDYYAQPLTLSPTQEIVLSMALREAVTNVIRHSGATRCAVRLLNDGDSLCLEVEDDGKGGLLEEGSGLQGMRQRAEALGGSLEYSGDGGTKLSLRLPYPEPGRVSSQALPTTFHPKPDTL</sequence>
<keyword evidence="1 7" id="KW-0808">Transferase</keyword>
<dbReference type="SMART" id="SM00387">
    <property type="entry name" value="HATPase_c"/>
    <property type="match status" value="1"/>
</dbReference>
<keyword evidence="5" id="KW-0472">Membrane</keyword>
<accession>A0A399EH64</accession>
<feature type="transmembrane region" description="Helical" evidence="5">
    <location>
        <begin position="39"/>
        <end position="59"/>
    </location>
</feature>
<dbReference type="RefSeq" id="WP_119279375.1">
    <property type="nucleotide sequence ID" value="NZ_QWLA01000066.1"/>
</dbReference>
<feature type="transmembrane region" description="Helical" evidence="5">
    <location>
        <begin position="108"/>
        <end position="130"/>
    </location>
</feature>
<evidence type="ECO:0000256" key="4">
    <source>
        <dbReference type="SAM" id="MobiDB-lite"/>
    </source>
</evidence>
<dbReference type="OrthoDB" id="9797605at2"/>
<evidence type="ECO:0000256" key="2">
    <source>
        <dbReference type="ARBA" id="ARBA00022777"/>
    </source>
</evidence>
<dbReference type="AlphaFoldDB" id="A0A399EH64"/>
<name>A0A399EH64_9DEIN</name>
<feature type="region of interest" description="Disordered" evidence="4">
    <location>
        <begin position="364"/>
        <end position="387"/>
    </location>
</feature>
<feature type="transmembrane region" description="Helical" evidence="5">
    <location>
        <begin position="137"/>
        <end position="156"/>
    </location>
</feature>
<evidence type="ECO:0000256" key="5">
    <source>
        <dbReference type="SAM" id="Phobius"/>
    </source>
</evidence>
<keyword evidence="5" id="KW-0812">Transmembrane</keyword>
<keyword evidence="5" id="KW-1133">Transmembrane helix</keyword>
<dbReference type="InterPro" id="IPR036890">
    <property type="entry name" value="HATPase_C_sf"/>
</dbReference>
<evidence type="ECO:0000259" key="6">
    <source>
        <dbReference type="SMART" id="SM00387"/>
    </source>
</evidence>
<organism evidence="7 8">
    <name type="scientific">Calidithermus roseus</name>
    <dbReference type="NCBI Taxonomy" id="1644118"/>
    <lineage>
        <taxon>Bacteria</taxon>
        <taxon>Thermotogati</taxon>
        <taxon>Deinococcota</taxon>
        <taxon>Deinococci</taxon>
        <taxon>Thermales</taxon>
        <taxon>Thermaceae</taxon>
        <taxon>Calidithermus</taxon>
    </lineage>
</organism>
<dbReference type="Pfam" id="PF02518">
    <property type="entry name" value="HATPase_c"/>
    <property type="match status" value="1"/>
</dbReference>
<dbReference type="Gene3D" id="1.20.5.1930">
    <property type="match status" value="1"/>
</dbReference>
<dbReference type="PANTHER" id="PTHR24421:SF63">
    <property type="entry name" value="SENSOR HISTIDINE KINASE DESK"/>
    <property type="match status" value="1"/>
</dbReference>
<dbReference type="GO" id="GO:0046983">
    <property type="term" value="F:protein dimerization activity"/>
    <property type="evidence" value="ECO:0007669"/>
    <property type="project" value="InterPro"/>
</dbReference>
<feature type="domain" description="Histidine kinase/HSP90-like ATPase" evidence="6">
    <location>
        <begin position="280"/>
        <end position="367"/>
    </location>
</feature>
<dbReference type="GO" id="GO:0016020">
    <property type="term" value="C:membrane"/>
    <property type="evidence" value="ECO:0007669"/>
    <property type="project" value="InterPro"/>
</dbReference>
<feature type="transmembrane region" description="Helical" evidence="5">
    <location>
        <begin position="71"/>
        <end position="96"/>
    </location>
</feature>
<keyword evidence="3" id="KW-0902">Two-component regulatory system</keyword>
<dbReference type="EC" id="2.7.13.3" evidence="7"/>
<dbReference type="Pfam" id="PF07730">
    <property type="entry name" value="HisKA_3"/>
    <property type="match status" value="1"/>
</dbReference>